<comment type="caution">
    <text evidence="4">The sequence shown here is derived from an EMBL/GenBank/DDBJ whole genome shotgun (WGS) entry which is preliminary data.</text>
</comment>
<feature type="transmembrane region" description="Helical" evidence="2">
    <location>
        <begin position="378"/>
        <end position="394"/>
    </location>
</feature>
<evidence type="ECO:0000313" key="5">
    <source>
        <dbReference type="Proteomes" id="UP001175271"/>
    </source>
</evidence>
<dbReference type="PANTHER" id="PTHR35982:SF1">
    <property type="entry name" value="SPIROCYCLASE, AVEC FAMILY"/>
    <property type="match status" value="1"/>
</dbReference>
<evidence type="ECO:0000256" key="1">
    <source>
        <dbReference type="SAM" id="MobiDB-lite"/>
    </source>
</evidence>
<dbReference type="Proteomes" id="UP001175271">
    <property type="component" value="Unassembled WGS sequence"/>
</dbReference>
<evidence type="ECO:0000313" key="4">
    <source>
        <dbReference type="EMBL" id="KAK0404068.1"/>
    </source>
</evidence>
<sequence>MLERVGTGRGRVVFSPKETVADLGSVCLRRRGASLLLPRFLTPDSFFFIAVLTRFPTRLPSTAPLSWKAHSCPGPFCALRLGARRLRGSPFVYLRPRVPQRLRGRFLAKMQQPRDFTETYVFRYLPEMTEETKEALTEKFASFVLLADWLCKYQDPAQILENHWSFLACELVFFFLAAITFVHAWRRGGRYLYAWIGIFIHALNVENLTYWIPQMNNFWQAQGIFTLFGSRMPLYILFGIYHVFDYCTYVMVRKLYLPWWAEGPAVGLCAVMLDLPYDILGVKLLWWQWHDTDPNIFDRSYHVPWNSYYFHASFACAFIWLLHGSRRLLVGDSYNWRKFTREFLCAAIAGLGAFWLGALQFVLIYHPAHDVFQVPTELTTLSFLGLYAVIVFAADRRNRTLAAWHHVSMWFDEVCCAICIHYLFFMILVVVGDPVNTVSLGLHQPIGPCNATQSVQTLLGPLQKKKYLCIDDYDEAYLDFHCVPGRKNRPRAFGQIQADGKKLGVDAPLDWYEICGTEWGNHAEYIFLIWSTSLLFLAVFFQLGARSGPLPEDSIFSTPKAPFNASKTVYEEERLSCEATPEPKFEVRRRKAKKEDTPKGPKSPKTPKDSTPKYNTRSSAKKST</sequence>
<feature type="transmembrane region" description="Helical" evidence="2">
    <location>
        <begin position="343"/>
        <end position="366"/>
    </location>
</feature>
<feature type="transmembrane region" description="Helical" evidence="2">
    <location>
        <begin position="414"/>
        <end position="432"/>
    </location>
</feature>
<evidence type="ECO:0000259" key="3">
    <source>
        <dbReference type="Pfam" id="PF25085"/>
    </source>
</evidence>
<dbReference type="PANTHER" id="PTHR35982">
    <property type="entry name" value="AGAP005361-PA"/>
    <property type="match status" value="1"/>
</dbReference>
<feature type="transmembrane region" description="Helical" evidence="2">
    <location>
        <begin position="164"/>
        <end position="185"/>
    </location>
</feature>
<dbReference type="InterPro" id="IPR056704">
    <property type="entry name" value="DUF7802"/>
</dbReference>
<name>A0AA39HFY8_9BILA</name>
<feature type="transmembrane region" description="Helical" evidence="2">
    <location>
        <begin position="306"/>
        <end position="322"/>
    </location>
</feature>
<feature type="region of interest" description="Disordered" evidence="1">
    <location>
        <begin position="574"/>
        <end position="624"/>
    </location>
</feature>
<keyword evidence="5" id="KW-1185">Reference proteome</keyword>
<feature type="transmembrane region" description="Helical" evidence="2">
    <location>
        <begin position="192"/>
        <end position="212"/>
    </location>
</feature>
<proteinExistence type="predicted"/>
<evidence type="ECO:0000256" key="2">
    <source>
        <dbReference type="SAM" id="Phobius"/>
    </source>
</evidence>
<keyword evidence="2" id="KW-0472">Membrane</keyword>
<feature type="transmembrane region" description="Helical" evidence="2">
    <location>
        <begin position="264"/>
        <end position="286"/>
    </location>
</feature>
<keyword evidence="2" id="KW-0812">Transmembrane</keyword>
<organism evidence="4 5">
    <name type="scientific">Steinernema hermaphroditum</name>
    <dbReference type="NCBI Taxonomy" id="289476"/>
    <lineage>
        <taxon>Eukaryota</taxon>
        <taxon>Metazoa</taxon>
        <taxon>Ecdysozoa</taxon>
        <taxon>Nematoda</taxon>
        <taxon>Chromadorea</taxon>
        <taxon>Rhabditida</taxon>
        <taxon>Tylenchina</taxon>
        <taxon>Panagrolaimomorpha</taxon>
        <taxon>Strongyloidoidea</taxon>
        <taxon>Steinernematidae</taxon>
        <taxon>Steinernema</taxon>
    </lineage>
</organism>
<protein>
    <recommendedName>
        <fullName evidence="3">DUF7802 domain-containing protein</fullName>
    </recommendedName>
</protein>
<reference evidence="4" key="1">
    <citation type="submission" date="2023-06" db="EMBL/GenBank/DDBJ databases">
        <title>Genomic analysis of the entomopathogenic nematode Steinernema hermaphroditum.</title>
        <authorList>
            <person name="Schwarz E.M."/>
            <person name="Heppert J.K."/>
            <person name="Baniya A."/>
            <person name="Schwartz H.T."/>
            <person name="Tan C.-H."/>
            <person name="Antoshechkin I."/>
            <person name="Sternberg P.W."/>
            <person name="Goodrich-Blair H."/>
            <person name="Dillman A.R."/>
        </authorList>
    </citation>
    <scope>NUCLEOTIDE SEQUENCE</scope>
    <source>
        <strain evidence="4">PS9179</strain>
        <tissue evidence="4">Whole animal</tissue>
    </source>
</reference>
<gene>
    <name evidence="4" type="ORF">QR680_017269</name>
</gene>
<dbReference type="AlphaFoldDB" id="A0AA39HFY8"/>
<keyword evidence="2" id="KW-1133">Transmembrane helix</keyword>
<feature type="transmembrane region" description="Helical" evidence="2">
    <location>
        <begin position="525"/>
        <end position="545"/>
    </location>
</feature>
<feature type="compositionally biased region" description="Basic and acidic residues" evidence="1">
    <location>
        <begin position="574"/>
        <end position="586"/>
    </location>
</feature>
<feature type="transmembrane region" description="Helical" evidence="2">
    <location>
        <begin position="232"/>
        <end position="252"/>
    </location>
</feature>
<dbReference type="Pfam" id="PF25085">
    <property type="entry name" value="DUF7802"/>
    <property type="match status" value="1"/>
</dbReference>
<feature type="domain" description="DUF7802" evidence="3">
    <location>
        <begin position="118"/>
        <end position="543"/>
    </location>
</feature>
<accession>A0AA39HFY8</accession>
<dbReference type="EMBL" id="JAUCMV010000004">
    <property type="protein sequence ID" value="KAK0404068.1"/>
    <property type="molecule type" value="Genomic_DNA"/>
</dbReference>